<organism evidence="1">
    <name type="scientific">Micrurus paraensis</name>
    <dbReference type="NCBI Taxonomy" id="1970185"/>
    <lineage>
        <taxon>Eukaryota</taxon>
        <taxon>Metazoa</taxon>
        <taxon>Chordata</taxon>
        <taxon>Craniata</taxon>
        <taxon>Vertebrata</taxon>
        <taxon>Euteleostomi</taxon>
        <taxon>Lepidosauria</taxon>
        <taxon>Squamata</taxon>
        <taxon>Bifurcata</taxon>
        <taxon>Unidentata</taxon>
        <taxon>Episquamata</taxon>
        <taxon>Toxicofera</taxon>
        <taxon>Serpentes</taxon>
        <taxon>Colubroidea</taxon>
        <taxon>Elapidae</taxon>
        <taxon>Elapinae</taxon>
        <taxon>Micrurus</taxon>
    </lineage>
</organism>
<reference evidence="1" key="1">
    <citation type="submission" date="2017-07" db="EMBL/GenBank/DDBJ databases">
        <authorList>
            <person name="Mikheyev A."/>
            <person name="Grau M."/>
        </authorList>
    </citation>
    <scope>NUCLEOTIDE SEQUENCE</scope>
    <source>
        <tissue evidence="1">Venom_gland</tissue>
    </source>
</reference>
<protein>
    <submittedName>
        <fullName evidence="1">Uncharacterized protein</fullName>
    </submittedName>
</protein>
<proteinExistence type="predicted"/>
<dbReference type="AlphaFoldDB" id="A0A2D4L6E7"/>
<name>A0A2D4L6E7_9SAUR</name>
<dbReference type="EMBL" id="IACL01120016">
    <property type="protein sequence ID" value="LAB16581.1"/>
    <property type="molecule type" value="Transcribed_RNA"/>
</dbReference>
<accession>A0A2D4L6E7</accession>
<evidence type="ECO:0000313" key="1">
    <source>
        <dbReference type="EMBL" id="LAB16581.1"/>
    </source>
</evidence>
<sequence>MFIMKLTNSVLYFCCISVLKEKIRTAKGKPKQQQKPYFKAYQASNSSFFKLSPKHSVWNNIVQSFYYKSKNQGGILSFKRVNCFAISSVSFSAFKLCIPLNILGQCNFHLKITVLYFLHQFSQKLSGNPLFC</sequence>
<reference evidence="1" key="2">
    <citation type="submission" date="2017-11" db="EMBL/GenBank/DDBJ databases">
        <title>Coralsnake Venomics: Analyses of Venom Gland Transcriptomes and Proteomes of Six Brazilian Taxa.</title>
        <authorList>
            <person name="Aird S.D."/>
            <person name="Jorge da Silva N."/>
            <person name="Qiu L."/>
            <person name="Villar-Briones A."/>
            <person name="Aparecida-Saddi V."/>
            <person name="Campos-Telles M.P."/>
            <person name="Grau M."/>
            <person name="Mikheyev A.S."/>
        </authorList>
    </citation>
    <scope>NUCLEOTIDE SEQUENCE</scope>
    <source>
        <tissue evidence="1">Venom_gland</tissue>
    </source>
</reference>